<dbReference type="Proteomes" id="UP000594688">
    <property type="component" value="Chromosome"/>
</dbReference>
<dbReference type="AlphaFoldDB" id="A0A7T0FZD2"/>
<protein>
    <submittedName>
        <fullName evidence="1">Uncharacterized protein</fullName>
    </submittedName>
</protein>
<evidence type="ECO:0000313" key="2">
    <source>
        <dbReference type="Proteomes" id="UP000594688"/>
    </source>
</evidence>
<gene>
    <name evidence="1" type="ORF">G3M70_01820</name>
</gene>
<dbReference type="EMBL" id="CP048685">
    <property type="protein sequence ID" value="QPJ60691.1"/>
    <property type="molecule type" value="Genomic_DNA"/>
</dbReference>
<proteinExistence type="predicted"/>
<organism evidence="1 2">
    <name type="scientific">Candidatus Nitronauta litoralis</name>
    <dbReference type="NCBI Taxonomy" id="2705533"/>
    <lineage>
        <taxon>Bacteria</taxon>
        <taxon>Pseudomonadati</taxon>
        <taxon>Nitrospinota/Tectimicrobiota group</taxon>
        <taxon>Nitrospinota</taxon>
        <taxon>Nitrospinia</taxon>
        <taxon>Nitrospinales</taxon>
        <taxon>Nitrospinaceae</taxon>
        <taxon>Candidatus Nitronauta</taxon>
    </lineage>
</organism>
<accession>A0A7T0FZD2</accession>
<reference evidence="1 2" key="1">
    <citation type="submission" date="2020-02" db="EMBL/GenBank/DDBJ databases">
        <title>Genomic and physiological characterization of two novel Nitrospinaceae genera.</title>
        <authorList>
            <person name="Mueller A.J."/>
            <person name="Jung M.-Y."/>
            <person name="Strachan C.R."/>
            <person name="Herbold C.W."/>
            <person name="Kirkegaard R.H."/>
            <person name="Daims H."/>
        </authorList>
    </citation>
    <scope>NUCLEOTIDE SEQUENCE [LARGE SCALE GENOMIC DNA]</scope>
    <source>
        <strain evidence="1">EB</strain>
    </source>
</reference>
<name>A0A7T0FZD2_9BACT</name>
<dbReference type="KEGG" id="nli:G3M70_01820"/>
<evidence type="ECO:0000313" key="1">
    <source>
        <dbReference type="EMBL" id="QPJ60691.1"/>
    </source>
</evidence>
<sequence length="64" mass="7160">MANVELLSTQLFQLFSALQRDIPALLNALTTQQGQVATLQTSVTDLQNRFNGITRTEDNLVLQR</sequence>